<proteinExistence type="predicted"/>
<dbReference type="AlphaFoldDB" id="A0A939J223"/>
<evidence type="ECO:0000313" key="1">
    <source>
        <dbReference type="EMBL" id="MBN9669087.1"/>
    </source>
</evidence>
<protein>
    <submittedName>
        <fullName evidence="1">Uncharacterized protein</fullName>
    </submittedName>
</protein>
<gene>
    <name evidence="1" type="ORF">JF539_01980</name>
</gene>
<reference evidence="1" key="1">
    <citation type="submission" date="2020-12" db="EMBL/GenBank/DDBJ databases">
        <title>Oil enriched cultivation method for isolating marine PHA-producing bacteria.</title>
        <authorList>
            <person name="Zheng W."/>
            <person name="Yu S."/>
            <person name="Huang Y."/>
        </authorList>
    </citation>
    <scope>NUCLEOTIDE SEQUENCE</scope>
    <source>
        <strain evidence="1">SY-2-12</strain>
    </source>
</reference>
<organism evidence="1 2">
    <name type="scientific">Roseibium aggregatum</name>
    <dbReference type="NCBI Taxonomy" id="187304"/>
    <lineage>
        <taxon>Bacteria</taxon>
        <taxon>Pseudomonadati</taxon>
        <taxon>Pseudomonadota</taxon>
        <taxon>Alphaproteobacteria</taxon>
        <taxon>Hyphomicrobiales</taxon>
        <taxon>Stappiaceae</taxon>
        <taxon>Roseibium</taxon>
    </lineage>
</organism>
<dbReference type="Proteomes" id="UP000664096">
    <property type="component" value="Unassembled WGS sequence"/>
</dbReference>
<name>A0A939J223_9HYPH</name>
<evidence type="ECO:0000313" key="2">
    <source>
        <dbReference type="Proteomes" id="UP000664096"/>
    </source>
</evidence>
<accession>A0A939J223</accession>
<comment type="caution">
    <text evidence="1">The sequence shown here is derived from an EMBL/GenBank/DDBJ whole genome shotgun (WGS) entry which is preliminary data.</text>
</comment>
<dbReference type="RefSeq" id="WP_207138679.1">
    <property type="nucleotide sequence ID" value="NZ_JAEKJZ010000001.1"/>
</dbReference>
<sequence length="71" mass="8210">MVNSQIRHPTRFPPPGSIYDDTIVLHTSDSVDADNLRWVENDDDWTLRVLHMETRRHANEVLGSPGPRFEV</sequence>
<dbReference type="EMBL" id="JAEKJZ010000001">
    <property type="protein sequence ID" value="MBN9669087.1"/>
    <property type="molecule type" value="Genomic_DNA"/>
</dbReference>